<dbReference type="Proteomes" id="UP000751190">
    <property type="component" value="Unassembled WGS sequence"/>
</dbReference>
<organism evidence="2 3">
    <name type="scientific">Diacronema lutheri</name>
    <name type="common">Unicellular marine alga</name>
    <name type="synonym">Monochrysis lutheri</name>
    <dbReference type="NCBI Taxonomy" id="2081491"/>
    <lineage>
        <taxon>Eukaryota</taxon>
        <taxon>Haptista</taxon>
        <taxon>Haptophyta</taxon>
        <taxon>Pavlovophyceae</taxon>
        <taxon>Pavlovales</taxon>
        <taxon>Pavlovaceae</taxon>
        <taxon>Diacronema</taxon>
    </lineage>
</organism>
<sequence length="210" mass="21839">MAGLERKLSEAVLVPLGGAVASVAREEGIRWLLASLAVPILALARERAAHLTAGKRRAALTLLVATTVAAALVAHSVASGFGSTHSYGAFVANEAPLADERAPSPALSRGLVLATPRDGLAGHLARVEELVARRPALCALAAFLVLAAFDLSNVGVLIDRADLFVGPIIAMWRAIARVARLLSPPVRAAWRSMRSAATALASFRAAMMRG</sequence>
<name>A0A8J6CCL6_DIALT</name>
<feature type="transmembrane region" description="Helical" evidence="1">
    <location>
        <begin position="132"/>
        <end position="151"/>
    </location>
</feature>
<comment type="caution">
    <text evidence="2">The sequence shown here is derived from an EMBL/GenBank/DDBJ whole genome shotgun (WGS) entry which is preliminary data.</text>
</comment>
<accession>A0A8J6CCL6</accession>
<protein>
    <submittedName>
        <fullName evidence="2">Uncharacterized protein</fullName>
    </submittedName>
</protein>
<keyword evidence="1" id="KW-0472">Membrane</keyword>
<dbReference type="AlphaFoldDB" id="A0A8J6CCL6"/>
<evidence type="ECO:0000313" key="2">
    <source>
        <dbReference type="EMBL" id="KAG8466236.1"/>
    </source>
</evidence>
<gene>
    <name evidence="2" type="ORF">KFE25_001992</name>
</gene>
<proteinExistence type="predicted"/>
<evidence type="ECO:0000256" key="1">
    <source>
        <dbReference type="SAM" id="Phobius"/>
    </source>
</evidence>
<feature type="transmembrane region" description="Helical" evidence="1">
    <location>
        <begin position="58"/>
        <end position="78"/>
    </location>
</feature>
<evidence type="ECO:0000313" key="3">
    <source>
        <dbReference type="Proteomes" id="UP000751190"/>
    </source>
</evidence>
<keyword evidence="3" id="KW-1185">Reference proteome</keyword>
<dbReference type="EMBL" id="JAGTXO010000008">
    <property type="protein sequence ID" value="KAG8466236.1"/>
    <property type="molecule type" value="Genomic_DNA"/>
</dbReference>
<reference evidence="2" key="1">
    <citation type="submission" date="2021-05" db="EMBL/GenBank/DDBJ databases">
        <title>The genome of the haptophyte Pavlova lutheri (Diacronema luteri, Pavlovales) - a model for lipid biosynthesis in eukaryotic algae.</title>
        <authorList>
            <person name="Hulatt C.J."/>
            <person name="Posewitz M.C."/>
        </authorList>
    </citation>
    <scope>NUCLEOTIDE SEQUENCE</scope>
    <source>
        <strain evidence="2">NIVA-4/92</strain>
    </source>
</reference>
<keyword evidence="1" id="KW-1133">Transmembrane helix</keyword>
<keyword evidence="1" id="KW-0812">Transmembrane</keyword>